<accession>A0A518IV80</accession>
<evidence type="ECO:0000256" key="6">
    <source>
        <dbReference type="ARBA" id="ARBA00022837"/>
    </source>
</evidence>
<dbReference type="PANTHER" id="PTHR42693:SF42">
    <property type="entry name" value="ARYLSULFATASE G"/>
    <property type="match status" value="1"/>
</dbReference>
<dbReference type="RefSeq" id="WP_145286021.1">
    <property type="nucleotide sequence ID" value="NZ_CP036318.1"/>
</dbReference>
<dbReference type="Gene3D" id="3.30.1120.10">
    <property type="match status" value="1"/>
</dbReference>
<feature type="domain" description="Sulfatase N-terminal" evidence="8">
    <location>
        <begin position="23"/>
        <end position="361"/>
    </location>
</feature>
<dbReference type="EC" id="3.1.6.1" evidence="9"/>
<evidence type="ECO:0000256" key="1">
    <source>
        <dbReference type="ARBA" id="ARBA00001913"/>
    </source>
</evidence>
<evidence type="ECO:0000256" key="5">
    <source>
        <dbReference type="ARBA" id="ARBA00022801"/>
    </source>
</evidence>
<dbReference type="GO" id="GO:0004065">
    <property type="term" value="F:arylsulfatase activity"/>
    <property type="evidence" value="ECO:0007669"/>
    <property type="project" value="UniProtKB-EC"/>
</dbReference>
<keyword evidence="3" id="KW-0479">Metal-binding</keyword>
<feature type="compositionally biased region" description="Basic and acidic residues" evidence="7">
    <location>
        <begin position="467"/>
        <end position="476"/>
    </location>
</feature>
<name>A0A518IV80_9BACT</name>
<dbReference type="Proteomes" id="UP000316770">
    <property type="component" value="Chromosome"/>
</dbReference>
<comment type="similarity">
    <text evidence="2">Belongs to the sulfatase family.</text>
</comment>
<dbReference type="InterPro" id="IPR000917">
    <property type="entry name" value="Sulfatase_N"/>
</dbReference>
<dbReference type="InterPro" id="IPR050738">
    <property type="entry name" value="Sulfatase"/>
</dbReference>
<gene>
    <name evidence="9" type="primary">atsA_23</name>
    <name evidence="9" type="ORF">Mal33_29950</name>
</gene>
<dbReference type="InterPro" id="IPR024607">
    <property type="entry name" value="Sulfatase_CS"/>
</dbReference>
<reference evidence="9 10" key="1">
    <citation type="submission" date="2019-02" db="EMBL/GenBank/DDBJ databases">
        <title>Deep-cultivation of Planctomycetes and their phenomic and genomic characterization uncovers novel biology.</title>
        <authorList>
            <person name="Wiegand S."/>
            <person name="Jogler M."/>
            <person name="Boedeker C."/>
            <person name="Pinto D."/>
            <person name="Vollmers J."/>
            <person name="Rivas-Marin E."/>
            <person name="Kohn T."/>
            <person name="Peeters S.H."/>
            <person name="Heuer A."/>
            <person name="Rast P."/>
            <person name="Oberbeckmann S."/>
            <person name="Bunk B."/>
            <person name="Jeske O."/>
            <person name="Meyerdierks A."/>
            <person name="Storesund J.E."/>
            <person name="Kallscheuer N."/>
            <person name="Luecker S."/>
            <person name="Lage O.M."/>
            <person name="Pohl T."/>
            <person name="Merkel B.J."/>
            <person name="Hornburger P."/>
            <person name="Mueller R.-W."/>
            <person name="Bruemmer F."/>
            <person name="Labrenz M."/>
            <person name="Spormann A.M."/>
            <person name="Op den Camp H."/>
            <person name="Overmann J."/>
            <person name="Amann R."/>
            <person name="Jetten M.S.M."/>
            <person name="Mascher T."/>
            <person name="Medema M.H."/>
            <person name="Devos D.P."/>
            <person name="Kaster A.-K."/>
            <person name="Ovreas L."/>
            <person name="Rohde M."/>
            <person name="Galperin M.Y."/>
            <person name="Jogler C."/>
        </authorList>
    </citation>
    <scope>NUCLEOTIDE SEQUENCE [LARGE SCALE GENOMIC DNA]</scope>
    <source>
        <strain evidence="9 10">Mal33</strain>
    </source>
</reference>
<evidence type="ECO:0000313" key="9">
    <source>
        <dbReference type="EMBL" id="QDV56994.1"/>
    </source>
</evidence>
<dbReference type="PROSITE" id="PS00149">
    <property type="entry name" value="SULFATASE_2"/>
    <property type="match status" value="1"/>
</dbReference>
<keyword evidence="4" id="KW-0732">Signal</keyword>
<feature type="region of interest" description="Disordered" evidence="7">
    <location>
        <begin position="464"/>
        <end position="489"/>
    </location>
</feature>
<evidence type="ECO:0000256" key="7">
    <source>
        <dbReference type="SAM" id="MobiDB-lite"/>
    </source>
</evidence>
<evidence type="ECO:0000259" key="8">
    <source>
        <dbReference type="Pfam" id="PF00884"/>
    </source>
</evidence>
<dbReference type="FunFam" id="3.40.720.10:FF:000065">
    <property type="entry name" value="Arylsulfatase A"/>
    <property type="match status" value="1"/>
</dbReference>
<evidence type="ECO:0000256" key="3">
    <source>
        <dbReference type="ARBA" id="ARBA00022723"/>
    </source>
</evidence>
<dbReference type="PANTHER" id="PTHR42693">
    <property type="entry name" value="ARYLSULFATASE FAMILY MEMBER"/>
    <property type="match status" value="1"/>
</dbReference>
<dbReference type="GO" id="GO:0046872">
    <property type="term" value="F:metal ion binding"/>
    <property type="evidence" value="ECO:0007669"/>
    <property type="project" value="UniProtKB-KW"/>
</dbReference>
<dbReference type="SUPFAM" id="SSF53649">
    <property type="entry name" value="Alkaline phosphatase-like"/>
    <property type="match status" value="1"/>
</dbReference>
<dbReference type="Pfam" id="PF00884">
    <property type="entry name" value="Sulfatase"/>
    <property type="match status" value="1"/>
</dbReference>
<organism evidence="9 10">
    <name type="scientific">Rosistilla oblonga</name>
    <dbReference type="NCBI Taxonomy" id="2527990"/>
    <lineage>
        <taxon>Bacteria</taxon>
        <taxon>Pseudomonadati</taxon>
        <taxon>Planctomycetota</taxon>
        <taxon>Planctomycetia</taxon>
        <taxon>Pirellulales</taxon>
        <taxon>Pirellulaceae</taxon>
        <taxon>Rosistilla</taxon>
    </lineage>
</organism>
<evidence type="ECO:0000256" key="4">
    <source>
        <dbReference type="ARBA" id="ARBA00022729"/>
    </source>
</evidence>
<keyword evidence="5 9" id="KW-0378">Hydrolase</keyword>
<keyword evidence="6" id="KW-0106">Calcium</keyword>
<dbReference type="CDD" id="cd16144">
    <property type="entry name" value="ARS_like"/>
    <property type="match status" value="1"/>
</dbReference>
<dbReference type="InterPro" id="IPR017850">
    <property type="entry name" value="Alkaline_phosphatase_core_sf"/>
</dbReference>
<keyword evidence="10" id="KW-1185">Reference proteome</keyword>
<feature type="region of interest" description="Disordered" evidence="7">
    <location>
        <begin position="158"/>
        <end position="187"/>
    </location>
</feature>
<evidence type="ECO:0000256" key="2">
    <source>
        <dbReference type="ARBA" id="ARBA00008779"/>
    </source>
</evidence>
<dbReference type="AlphaFoldDB" id="A0A518IV80"/>
<dbReference type="Gene3D" id="3.40.720.10">
    <property type="entry name" value="Alkaline Phosphatase, subunit A"/>
    <property type="match status" value="1"/>
</dbReference>
<proteinExistence type="inferred from homology"/>
<sequence length="515" mass="57208">MKQLTIGILLTLATTLAADDTRPNFVFILADDLGCKDLSGEGSTFYETPRIDRIAADGMRFTQGYAACQVCSPSRASIMLGTYPARHGITDWIGAASGMKWNRNDRVLPAEYQHNLPLDQTTVAEALQDVGYATFFAGKWHLGGEGSLPEDHGFDINRGGHHRGSPPGGFFSPYKNPKLTDGPSGESLPIRLADETASFIRDSADRPFFAFLSFYSVHGPIQTTPELWKKYRDKAMAGDQPEERFLIDRTLPVRQVQDCPIYAGMMESMDNAVGIVLDTLKQTGLDKNTVVIFTSDNGGVSSGDAFATSNLPFRGGKGRQWEGGLREPFYIKAPGIASPGSRCDTPVIGTDFYPTLLELAGLSAPQAIDGVSLVPLLRGRSIESRPLFWHYPHYGNQGGEPSSIIRDGDWKLIHYYEDGRDELYHLTDDIGEQTDRAAEQPELASRLRVKLDAWLKATGARIPQPDPRFDAAKKEQQQQQIRNKRKPVLERQHARFLAEDFQPNKDWWGSKLTRD</sequence>
<protein>
    <submittedName>
        <fullName evidence="9">Arylsulfatase</fullName>
        <ecNumber evidence="9">3.1.6.1</ecNumber>
    </submittedName>
</protein>
<dbReference type="EMBL" id="CP036318">
    <property type="protein sequence ID" value="QDV56994.1"/>
    <property type="molecule type" value="Genomic_DNA"/>
</dbReference>
<comment type="cofactor">
    <cofactor evidence="1">
        <name>Ca(2+)</name>
        <dbReference type="ChEBI" id="CHEBI:29108"/>
    </cofactor>
</comment>
<evidence type="ECO:0000313" key="10">
    <source>
        <dbReference type="Proteomes" id="UP000316770"/>
    </source>
</evidence>